<keyword evidence="3" id="KW-0378">Hydrolase</keyword>
<dbReference type="GO" id="GO:0006508">
    <property type="term" value="P:proteolysis"/>
    <property type="evidence" value="ECO:0007669"/>
    <property type="project" value="InterPro"/>
</dbReference>
<keyword evidence="2" id="KW-0053">Apoptosis</keyword>
<keyword evidence="3" id="KW-0645">Protease</keyword>
<keyword evidence="3" id="KW-0788">Thiol protease</keyword>
<protein>
    <submittedName>
        <fullName evidence="5">Caspase domain-containing protein</fullName>
    </submittedName>
</protein>
<dbReference type="GO" id="GO:0005737">
    <property type="term" value="C:cytoplasm"/>
    <property type="evidence" value="ECO:0007669"/>
    <property type="project" value="TreeGrafter"/>
</dbReference>
<dbReference type="Proteomes" id="UP001175228">
    <property type="component" value="Unassembled WGS sequence"/>
</dbReference>
<evidence type="ECO:0000256" key="3">
    <source>
        <dbReference type="ARBA" id="ARBA00022807"/>
    </source>
</evidence>
<dbReference type="InterPro" id="IPR050452">
    <property type="entry name" value="Metacaspase"/>
</dbReference>
<accession>A0AA39QPH1</accession>
<comment type="similarity">
    <text evidence="1">Belongs to the peptidase C14B family.</text>
</comment>
<dbReference type="PANTHER" id="PTHR48104">
    <property type="entry name" value="METACASPASE-4"/>
    <property type="match status" value="1"/>
</dbReference>
<reference evidence="5" key="1">
    <citation type="submission" date="2023-06" db="EMBL/GenBank/DDBJ databases">
        <authorList>
            <consortium name="Lawrence Berkeley National Laboratory"/>
            <person name="Ahrendt S."/>
            <person name="Sahu N."/>
            <person name="Indic B."/>
            <person name="Wong-Bajracharya J."/>
            <person name="Merenyi Z."/>
            <person name="Ke H.-M."/>
            <person name="Monk M."/>
            <person name="Kocsube S."/>
            <person name="Drula E."/>
            <person name="Lipzen A."/>
            <person name="Balint B."/>
            <person name="Henrissat B."/>
            <person name="Andreopoulos B."/>
            <person name="Martin F.M."/>
            <person name="Harder C.B."/>
            <person name="Rigling D."/>
            <person name="Ford K.L."/>
            <person name="Foster G.D."/>
            <person name="Pangilinan J."/>
            <person name="Papanicolaou A."/>
            <person name="Barry K."/>
            <person name="LaButti K."/>
            <person name="Viragh M."/>
            <person name="Koriabine M."/>
            <person name="Yan M."/>
            <person name="Riley R."/>
            <person name="Champramary S."/>
            <person name="Plett K.L."/>
            <person name="Tsai I.J."/>
            <person name="Slot J."/>
            <person name="Sipos G."/>
            <person name="Plett J."/>
            <person name="Nagy L.G."/>
            <person name="Grigoriev I.V."/>
        </authorList>
    </citation>
    <scope>NUCLEOTIDE SEQUENCE</scope>
    <source>
        <strain evidence="5">HWK02</strain>
    </source>
</reference>
<name>A0AA39QPH1_9AGAR</name>
<evidence type="ECO:0000313" key="6">
    <source>
        <dbReference type="Proteomes" id="UP001175228"/>
    </source>
</evidence>
<dbReference type="PANTHER" id="PTHR48104:SF30">
    <property type="entry name" value="METACASPASE-1"/>
    <property type="match status" value="1"/>
</dbReference>
<evidence type="ECO:0000256" key="1">
    <source>
        <dbReference type="ARBA" id="ARBA00009005"/>
    </source>
</evidence>
<evidence type="ECO:0000259" key="4">
    <source>
        <dbReference type="Pfam" id="PF00656"/>
    </source>
</evidence>
<dbReference type="InterPro" id="IPR029030">
    <property type="entry name" value="Caspase-like_dom_sf"/>
</dbReference>
<sequence>MRQGFVQAPGLAIIKLVSHGLPYSSSSLPRATVSSTFQVHCRVRILPALSTSLMASIIIRRPTKYLRPPVPVASRSYVNGRGAYLVSPHCSHDSYTDANHSSFDKCNVECRHHDHAGGDYNSPRFKLLSAIGRKPRTPHSGYSRQPSLGRRRALCIGINYRNKLNELKGCIEDTKKISRFLKENGYTTDDITVLTDDTIKKPTRSNILDALSRLFRGAQPNDSLFLHYSEHGDQIPDTNGDEVDIKDERIESYDSLHIIDDDIHEILRSLPSGCQLTALFDNCHSGTILDLPYTYNCIGQCYGTTQGLDISADVICWSGTKDNQKGRDTSEGGVMTNAFIDALKYKPKQSYKELLHSIRTIVEYKHYEQIPQLGSSRQIDPDLNFIL</sequence>
<dbReference type="GO" id="GO:0006915">
    <property type="term" value="P:apoptotic process"/>
    <property type="evidence" value="ECO:0007669"/>
    <property type="project" value="UniProtKB-KW"/>
</dbReference>
<dbReference type="Gene3D" id="3.40.50.12660">
    <property type="match status" value="1"/>
</dbReference>
<dbReference type="SUPFAM" id="SSF52129">
    <property type="entry name" value="Caspase-like"/>
    <property type="match status" value="1"/>
</dbReference>
<proteinExistence type="inferred from homology"/>
<dbReference type="AlphaFoldDB" id="A0AA39QPH1"/>
<organism evidence="5 6">
    <name type="scientific">Armillaria luteobubalina</name>
    <dbReference type="NCBI Taxonomy" id="153913"/>
    <lineage>
        <taxon>Eukaryota</taxon>
        <taxon>Fungi</taxon>
        <taxon>Dikarya</taxon>
        <taxon>Basidiomycota</taxon>
        <taxon>Agaricomycotina</taxon>
        <taxon>Agaricomycetes</taxon>
        <taxon>Agaricomycetidae</taxon>
        <taxon>Agaricales</taxon>
        <taxon>Marasmiineae</taxon>
        <taxon>Physalacriaceae</taxon>
        <taxon>Armillaria</taxon>
    </lineage>
</organism>
<dbReference type="InterPro" id="IPR011600">
    <property type="entry name" value="Pept_C14_caspase"/>
</dbReference>
<dbReference type="EMBL" id="JAUEPU010000002">
    <property type="protein sequence ID" value="KAK0505429.1"/>
    <property type="molecule type" value="Genomic_DNA"/>
</dbReference>
<evidence type="ECO:0000313" key="5">
    <source>
        <dbReference type="EMBL" id="KAK0505429.1"/>
    </source>
</evidence>
<evidence type="ECO:0000256" key="2">
    <source>
        <dbReference type="ARBA" id="ARBA00022703"/>
    </source>
</evidence>
<keyword evidence="6" id="KW-1185">Reference proteome</keyword>
<dbReference type="Pfam" id="PF00656">
    <property type="entry name" value="Peptidase_C14"/>
    <property type="match status" value="1"/>
</dbReference>
<feature type="domain" description="Peptidase C14 caspase" evidence="4">
    <location>
        <begin position="150"/>
        <end position="376"/>
    </location>
</feature>
<comment type="caution">
    <text evidence="5">The sequence shown here is derived from an EMBL/GenBank/DDBJ whole genome shotgun (WGS) entry which is preliminary data.</text>
</comment>
<dbReference type="GO" id="GO:0004197">
    <property type="term" value="F:cysteine-type endopeptidase activity"/>
    <property type="evidence" value="ECO:0007669"/>
    <property type="project" value="InterPro"/>
</dbReference>
<gene>
    <name evidence="5" type="ORF">EDD18DRAFT_1129465</name>
</gene>